<dbReference type="InParanoid" id="A0A1B6PMV3"/>
<keyword evidence="3" id="KW-1185">Reference proteome</keyword>
<name>A0A1B6PMV3_SORBI</name>
<proteinExistence type="predicted"/>
<evidence type="ECO:0000313" key="2">
    <source>
        <dbReference type="EMBL" id="KXG27018.1"/>
    </source>
</evidence>
<organism evidence="2 3">
    <name type="scientific">Sorghum bicolor</name>
    <name type="common">Sorghum</name>
    <name type="synonym">Sorghum vulgare</name>
    <dbReference type="NCBI Taxonomy" id="4558"/>
    <lineage>
        <taxon>Eukaryota</taxon>
        <taxon>Viridiplantae</taxon>
        <taxon>Streptophyta</taxon>
        <taxon>Embryophyta</taxon>
        <taxon>Tracheophyta</taxon>
        <taxon>Spermatophyta</taxon>
        <taxon>Magnoliopsida</taxon>
        <taxon>Liliopsida</taxon>
        <taxon>Poales</taxon>
        <taxon>Poaceae</taxon>
        <taxon>PACMAD clade</taxon>
        <taxon>Panicoideae</taxon>
        <taxon>Andropogonodae</taxon>
        <taxon>Andropogoneae</taxon>
        <taxon>Sorghinae</taxon>
        <taxon>Sorghum</taxon>
    </lineage>
</organism>
<reference evidence="2 3" key="1">
    <citation type="journal article" date="2009" name="Nature">
        <title>The Sorghum bicolor genome and the diversification of grasses.</title>
        <authorList>
            <person name="Paterson A.H."/>
            <person name="Bowers J.E."/>
            <person name="Bruggmann R."/>
            <person name="Dubchak I."/>
            <person name="Grimwood J."/>
            <person name="Gundlach H."/>
            <person name="Haberer G."/>
            <person name="Hellsten U."/>
            <person name="Mitros T."/>
            <person name="Poliakov A."/>
            <person name="Schmutz J."/>
            <person name="Spannagl M."/>
            <person name="Tang H."/>
            <person name="Wang X."/>
            <person name="Wicker T."/>
            <person name="Bharti A.K."/>
            <person name="Chapman J."/>
            <person name="Feltus F.A."/>
            <person name="Gowik U."/>
            <person name="Grigoriev I.V."/>
            <person name="Lyons E."/>
            <person name="Maher C.A."/>
            <person name="Martis M."/>
            <person name="Narechania A."/>
            <person name="Otillar R.P."/>
            <person name="Penning B.W."/>
            <person name="Salamov A.A."/>
            <person name="Wang Y."/>
            <person name="Zhang L."/>
            <person name="Carpita N.C."/>
            <person name="Freeling M."/>
            <person name="Gingle A.R."/>
            <person name="Hash C.T."/>
            <person name="Keller B."/>
            <person name="Klein P."/>
            <person name="Kresovich S."/>
            <person name="McCann M.C."/>
            <person name="Ming R."/>
            <person name="Peterson D.G."/>
            <person name="Mehboob-ur-Rahman"/>
            <person name="Ware D."/>
            <person name="Westhoff P."/>
            <person name="Mayer K.F."/>
            <person name="Messing J."/>
            <person name="Rokhsar D.S."/>
        </authorList>
    </citation>
    <scope>NUCLEOTIDE SEQUENCE [LARGE SCALE GENOMIC DNA]</scope>
    <source>
        <strain evidence="3">cv. BTx623</strain>
    </source>
</reference>
<dbReference type="Gramene" id="KXG27018">
    <property type="protein sequence ID" value="KXG27018"/>
    <property type="gene ID" value="SORBI_3006G198200"/>
</dbReference>
<dbReference type="InterPro" id="IPR050796">
    <property type="entry name" value="SCF_F-box_component"/>
</dbReference>
<dbReference type="PANTHER" id="PTHR31672">
    <property type="entry name" value="BNACNNG10540D PROTEIN"/>
    <property type="match status" value="1"/>
</dbReference>
<dbReference type="EMBL" id="CM000765">
    <property type="protein sequence ID" value="KXG27018.1"/>
    <property type="molecule type" value="Genomic_DNA"/>
</dbReference>
<dbReference type="InterPro" id="IPR013187">
    <property type="entry name" value="F-box-assoc_dom_typ3"/>
</dbReference>
<dbReference type="InterPro" id="IPR017451">
    <property type="entry name" value="F-box-assoc_interact_dom"/>
</dbReference>
<evidence type="ECO:0000259" key="1">
    <source>
        <dbReference type="Pfam" id="PF08268"/>
    </source>
</evidence>
<protein>
    <recommendedName>
        <fullName evidence="1">F-box associated beta-propeller type 3 domain-containing protein</fullName>
    </recommendedName>
</protein>
<dbReference type="eggNOG" id="ENOG502R6I6">
    <property type="taxonomic scope" value="Eukaryota"/>
</dbReference>
<dbReference type="Proteomes" id="UP000000768">
    <property type="component" value="Chromosome 6"/>
</dbReference>
<feature type="domain" description="F-box associated beta-propeller type 3" evidence="1">
    <location>
        <begin position="152"/>
        <end position="333"/>
    </location>
</feature>
<dbReference type="AlphaFoldDB" id="A0A1B6PMV3"/>
<dbReference type="PANTHER" id="PTHR31672:SF13">
    <property type="entry name" value="F-BOX PROTEIN CPR30-LIKE"/>
    <property type="match status" value="1"/>
</dbReference>
<reference evidence="3" key="2">
    <citation type="journal article" date="2018" name="Plant J.">
        <title>The Sorghum bicolor reference genome: improved assembly, gene annotations, a transcriptome atlas, and signatures of genome organization.</title>
        <authorList>
            <person name="McCormick R.F."/>
            <person name="Truong S.K."/>
            <person name="Sreedasyam A."/>
            <person name="Jenkins J."/>
            <person name="Shu S."/>
            <person name="Sims D."/>
            <person name="Kennedy M."/>
            <person name="Amirebrahimi M."/>
            <person name="Weers B.D."/>
            <person name="McKinley B."/>
            <person name="Mattison A."/>
            <person name="Morishige D.T."/>
            <person name="Grimwood J."/>
            <person name="Schmutz J."/>
            <person name="Mullet J.E."/>
        </authorList>
    </citation>
    <scope>NUCLEOTIDE SEQUENCE [LARGE SCALE GENOMIC DNA]</scope>
    <source>
        <strain evidence="3">cv. BTx623</strain>
    </source>
</reference>
<gene>
    <name evidence="2" type="ORF">SORBI_3006G198200</name>
</gene>
<dbReference type="Pfam" id="PF08268">
    <property type="entry name" value="FBA_3"/>
    <property type="match status" value="1"/>
</dbReference>
<accession>A0A1B6PMV3</accession>
<sequence length="479" mass="53710">MTLSRRHRRLIRSPEFRRLHCRLAPPLPRPHIAYLVTAQVSRRRALDEPDDREVPASVFQGFHVAGAGFNGNVVAPMRSLTGRRYLGMEYVNTCNGVVLLAAAAGDKYSARCRCILWNPAVADDAVEAVSVPVPDAAAASRDRDVVKDYRALGLGYGHRSKTYKLILLCRRRKKTPGNRVNAGEYSLITYALADLGKQPAETELPAVQDEEMISQQSLYIDGKIYLLLRHSKTNPAAILAFDVDDETLTSIDLPAVTRNPHGHMDMMSGLMELSGGPCVLTNYGGGGGCALWLLSVDHQWHRRCHIGDLCFSENRIYPGSVMGVWDCGGVLFLYYKDCMGDRDRLFLYDDTTTGKMFRAKLRSVVTPECFSGSSESNYAFCWGYRPTLEAPSSVVGKLQQDEDRCRESSTYMMKALKPVAEQDRRKGQEAALNTVCFMDFLVRIMQKLPKDMQQVLEMKMMDSDDPDFTFENVLFRGNI</sequence>
<dbReference type="NCBIfam" id="TIGR01640">
    <property type="entry name" value="F_box_assoc_1"/>
    <property type="match status" value="1"/>
</dbReference>
<dbReference type="OMA" id="TVCFMDF"/>
<evidence type="ECO:0000313" key="3">
    <source>
        <dbReference type="Proteomes" id="UP000000768"/>
    </source>
</evidence>